<keyword evidence="1" id="KW-0812">Transmembrane</keyword>
<organism evidence="2 3">
    <name type="scientific">Thermohalobaculum xanthum</name>
    <dbReference type="NCBI Taxonomy" id="2753746"/>
    <lineage>
        <taxon>Bacteria</taxon>
        <taxon>Pseudomonadati</taxon>
        <taxon>Pseudomonadota</taxon>
        <taxon>Alphaproteobacteria</taxon>
        <taxon>Rhodobacterales</taxon>
        <taxon>Paracoccaceae</taxon>
        <taxon>Thermohalobaculum</taxon>
    </lineage>
</organism>
<comment type="caution">
    <text evidence="2">The sequence shown here is derived from an EMBL/GenBank/DDBJ whole genome shotgun (WGS) entry which is preliminary data.</text>
</comment>
<evidence type="ECO:0000256" key="1">
    <source>
        <dbReference type="SAM" id="Phobius"/>
    </source>
</evidence>
<feature type="transmembrane region" description="Helical" evidence="1">
    <location>
        <begin position="271"/>
        <end position="294"/>
    </location>
</feature>
<protein>
    <submittedName>
        <fullName evidence="2">Cell division protein FtsX</fullName>
    </submittedName>
</protein>
<dbReference type="GO" id="GO:0032153">
    <property type="term" value="C:cell division site"/>
    <property type="evidence" value="ECO:0007669"/>
    <property type="project" value="TreeGrafter"/>
</dbReference>
<dbReference type="RefSeq" id="WP_200609598.1">
    <property type="nucleotide sequence ID" value="NZ_JAEHHL010000005.1"/>
</dbReference>
<reference evidence="2" key="1">
    <citation type="submission" date="2020-12" db="EMBL/GenBank/DDBJ databases">
        <title>Bacterial taxonomy.</title>
        <authorList>
            <person name="Pan X."/>
        </authorList>
    </citation>
    <scope>NUCLEOTIDE SEQUENCE</scope>
    <source>
        <strain evidence="2">M0105</strain>
    </source>
</reference>
<dbReference type="AlphaFoldDB" id="A0A8J7M6S0"/>
<gene>
    <name evidence="2" type="ORF">H0I76_09320</name>
</gene>
<dbReference type="PANTHER" id="PTHR47755">
    <property type="entry name" value="CELL DIVISION PROTEIN FTSX"/>
    <property type="match status" value="1"/>
</dbReference>
<accession>A0A8J7M6S0</accession>
<proteinExistence type="predicted"/>
<name>A0A8J7M6S0_9RHOB</name>
<keyword evidence="2" id="KW-0132">Cell division</keyword>
<dbReference type="PANTHER" id="PTHR47755:SF1">
    <property type="entry name" value="CELL DIVISION PROTEIN FTSX"/>
    <property type="match status" value="1"/>
</dbReference>
<dbReference type="EMBL" id="JAEHHL010000005">
    <property type="protein sequence ID" value="MBK0399389.1"/>
    <property type="molecule type" value="Genomic_DNA"/>
</dbReference>
<keyword evidence="1" id="KW-0472">Membrane</keyword>
<keyword evidence="2" id="KW-0131">Cell cycle</keyword>
<keyword evidence="3" id="KW-1185">Reference proteome</keyword>
<feature type="transmembrane region" description="Helical" evidence="1">
    <location>
        <begin position="177"/>
        <end position="201"/>
    </location>
</feature>
<evidence type="ECO:0000313" key="2">
    <source>
        <dbReference type="EMBL" id="MBK0399389.1"/>
    </source>
</evidence>
<feature type="transmembrane region" description="Helical" evidence="1">
    <location>
        <begin position="238"/>
        <end position="265"/>
    </location>
</feature>
<evidence type="ECO:0000313" key="3">
    <source>
        <dbReference type="Proteomes" id="UP000655420"/>
    </source>
</evidence>
<dbReference type="InterPro" id="IPR004513">
    <property type="entry name" value="FtsX"/>
</dbReference>
<dbReference type="Proteomes" id="UP000655420">
    <property type="component" value="Unassembled WGS sequence"/>
</dbReference>
<feature type="transmembrane region" description="Helical" evidence="1">
    <location>
        <begin position="29"/>
        <end position="54"/>
    </location>
</feature>
<dbReference type="GO" id="GO:0051301">
    <property type="term" value="P:cell division"/>
    <property type="evidence" value="ECO:0007669"/>
    <property type="project" value="UniProtKB-KW"/>
</dbReference>
<sequence>MAALRAMAVRLGLVADVDGGPPIVPPSGWSAWLTTLTACAMAFLALLTIAAGLAAGGLAEDWQADLAEAATLRLPASTDAATLERVIDQLSATPGIASARALDPGEQAALLEPWLGRGARLADLPLPVLVDLRIEGSGPDVPALEANLGLVTPGAVYDDHAGVRAPLGRAAEEVRRIALAGTVLVVLAAAGMVALAARASLAANAELVRIVRLIGGEDAFITRAFVGRIVRRTALGAIAGAALGAGALAALPVGGLSTALAPVLLPGPGGLAALAAVVALGFVAVGWGAARATLRVTLREMQ</sequence>
<keyword evidence="1" id="KW-1133">Transmembrane helix</keyword>
<dbReference type="GO" id="GO:0016020">
    <property type="term" value="C:membrane"/>
    <property type="evidence" value="ECO:0007669"/>
    <property type="project" value="InterPro"/>
</dbReference>